<dbReference type="Proteomes" id="UP000265520">
    <property type="component" value="Unassembled WGS sequence"/>
</dbReference>
<comment type="caution">
    <text evidence="2">The sequence shown here is derived from an EMBL/GenBank/DDBJ whole genome shotgun (WGS) entry which is preliminary data.</text>
</comment>
<evidence type="ECO:0000313" key="3">
    <source>
        <dbReference type="Proteomes" id="UP000265520"/>
    </source>
</evidence>
<dbReference type="EMBL" id="LXQA010648721">
    <property type="protein sequence ID" value="MCI64071.1"/>
    <property type="molecule type" value="Genomic_DNA"/>
</dbReference>
<accession>A0A392TSA0</accession>
<name>A0A392TSA0_9FABA</name>
<feature type="compositionally biased region" description="Polar residues" evidence="1">
    <location>
        <begin position="8"/>
        <end position="18"/>
    </location>
</feature>
<feature type="non-terminal residue" evidence="2">
    <location>
        <position position="1"/>
    </location>
</feature>
<sequence>TENDGRRGSTQVQRSSSVDGHVEMTESATLDKDSKGKKKVEEIRQVGKINDGMGGSTQVQG</sequence>
<evidence type="ECO:0000256" key="1">
    <source>
        <dbReference type="SAM" id="MobiDB-lite"/>
    </source>
</evidence>
<evidence type="ECO:0000313" key="2">
    <source>
        <dbReference type="EMBL" id="MCI64071.1"/>
    </source>
</evidence>
<keyword evidence="3" id="KW-1185">Reference proteome</keyword>
<proteinExistence type="predicted"/>
<feature type="non-terminal residue" evidence="2">
    <location>
        <position position="61"/>
    </location>
</feature>
<organism evidence="2 3">
    <name type="scientific">Trifolium medium</name>
    <dbReference type="NCBI Taxonomy" id="97028"/>
    <lineage>
        <taxon>Eukaryota</taxon>
        <taxon>Viridiplantae</taxon>
        <taxon>Streptophyta</taxon>
        <taxon>Embryophyta</taxon>
        <taxon>Tracheophyta</taxon>
        <taxon>Spermatophyta</taxon>
        <taxon>Magnoliopsida</taxon>
        <taxon>eudicotyledons</taxon>
        <taxon>Gunneridae</taxon>
        <taxon>Pentapetalae</taxon>
        <taxon>rosids</taxon>
        <taxon>fabids</taxon>
        <taxon>Fabales</taxon>
        <taxon>Fabaceae</taxon>
        <taxon>Papilionoideae</taxon>
        <taxon>50 kb inversion clade</taxon>
        <taxon>NPAAA clade</taxon>
        <taxon>Hologalegina</taxon>
        <taxon>IRL clade</taxon>
        <taxon>Trifolieae</taxon>
        <taxon>Trifolium</taxon>
    </lineage>
</organism>
<feature type="region of interest" description="Disordered" evidence="1">
    <location>
        <begin position="1"/>
        <end position="61"/>
    </location>
</feature>
<protein>
    <submittedName>
        <fullName evidence="2">Uncharacterized protein</fullName>
    </submittedName>
</protein>
<dbReference type="AlphaFoldDB" id="A0A392TSA0"/>
<feature type="compositionally biased region" description="Basic and acidic residues" evidence="1">
    <location>
        <begin position="20"/>
        <end position="45"/>
    </location>
</feature>
<reference evidence="2 3" key="1">
    <citation type="journal article" date="2018" name="Front. Plant Sci.">
        <title>Red Clover (Trifolium pratense) and Zigzag Clover (T. medium) - A Picture of Genomic Similarities and Differences.</title>
        <authorList>
            <person name="Dluhosova J."/>
            <person name="Istvanek J."/>
            <person name="Nedelnik J."/>
            <person name="Repkova J."/>
        </authorList>
    </citation>
    <scope>NUCLEOTIDE SEQUENCE [LARGE SCALE GENOMIC DNA]</scope>
    <source>
        <strain evidence="3">cv. 10/8</strain>
        <tissue evidence="2">Leaf</tissue>
    </source>
</reference>